<evidence type="ECO:0000256" key="2">
    <source>
        <dbReference type="SAM" id="Phobius"/>
    </source>
</evidence>
<reference evidence="3 4" key="1">
    <citation type="submission" date="2020-04" db="EMBL/GenBank/DDBJ databases">
        <title>Characterization and engineering of Streptomyces griseofuscus DSM40191 as a potential heterologous host for expression of BGCs.</title>
        <authorList>
            <person name="Gren T."/>
            <person name="Whitford C.M."/>
            <person name="Mohite O.S."/>
            <person name="Joergensen T.S."/>
            <person name="Nielsen J.B."/>
            <person name="Lee S.Y."/>
            <person name="Weber T."/>
        </authorList>
    </citation>
    <scope>NUCLEOTIDE SEQUENCE [LARGE SCALE GENOMIC DNA]</scope>
    <source>
        <strain evidence="3 4">DSM 40191</strain>
    </source>
</reference>
<keyword evidence="2" id="KW-0812">Transmembrane</keyword>
<gene>
    <name evidence="3" type="ORF">HEP81_03504</name>
</gene>
<feature type="transmembrane region" description="Helical" evidence="2">
    <location>
        <begin position="16"/>
        <end position="36"/>
    </location>
</feature>
<evidence type="ECO:0000313" key="3">
    <source>
        <dbReference type="EMBL" id="QNT93806.1"/>
    </source>
</evidence>
<dbReference type="Proteomes" id="UP000516422">
    <property type="component" value="Chromosome"/>
</dbReference>
<evidence type="ECO:0000313" key="4">
    <source>
        <dbReference type="Proteomes" id="UP000516422"/>
    </source>
</evidence>
<keyword evidence="2" id="KW-1133">Transmembrane helix</keyword>
<organism evidence="3 4">
    <name type="scientific">Streptomyces griseofuscus</name>
    <dbReference type="NCBI Taxonomy" id="146922"/>
    <lineage>
        <taxon>Bacteria</taxon>
        <taxon>Bacillati</taxon>
        <taxon>Actinomycetota</taxon>
        <taxon>Actinomycetes</taxon>
        <taxon>Kitasatosporales</taxon>
        <taxon>Streptomycetaceae</taxon>
        <taxon>Streptomyces</taxon>
    </lineage>
</organism>
<evidence type="ECO:0000256" key="1">
    <source>
        <dbReference type="SAM" id="MobiDB-lite"/>
    </source>
</evidence>
<keyword evidence="2" id="KW-0472">Membrane</keyword>
<sequence length="221" mass="22956">MRGLTGPGPDSARGSWLAVIAAVASVTALALFVGACGTGGLGARDEGPAHASAVAGAGAVASPSPSPNDPDKYRKVDAVQLLKQDPAVSATVKRELKPCSGNEYPVDISYGDLTGSPVDDVVINVLTCADAVGIGSYVYRDDSGTFKNVFRTEESPVYAEIDQGRLSVTRQYYEKGDPISSPSGEIVTPYSWKAGRFTPGKSVRNEYSKSAGQVPTPVPDS</sequence>
<dbReference type="KEGG" id="sgf:HEP81_03504"/>
<name>A0A7H1Q0H6_9ACTN</name>
<dbReference type="GeneID" id="91463084"/>
<keyword evidence="3" id="KW-0449">Lipoprotein</keyword>
<dbReference type="EMBL" id="CP051006">
    <property type="protein sequence ID" value="QNT93806.1"/>
    <property type="molecule type" value="Genomic_DNA"/>
</dbReference>
<protein>
    <submittedName>
        <fullName evidence="3">Lipoprotein CseA</fullName>
    </submittedName>
</protein>
<accession>A0A7H1Q0H6</accession>
<dbReference type="AlphaFoldDB" id="A0A7H1Q0H6"/>
<proteinExistence type="predicted"/>
<dbReference type="RefSeq" id="WP_220511611.1">
    <property type="nucleotide sequence ID" value="NZ_CP051006.1"/>
</dbReference>
<feature type="region of interest" description="Disordered" evidence="1">
    <location>
        <begin position="197"/>
        <end position="221"/>
    </location>
</feature>